<dbReference type="InterPro" id="IPR051714">
    <property type="entry name" value="Znf_CCHC_NABP"/>
</dbReference>
<evidence type="ECO:0000313" key="4">
    <source>
        <dbReference type="EMBL" id="ACO11258.1"/>
    </source>
</evidence>
<dbReference type="InterPro" id="IPR001878">
    <property type="entry name" value="Znf_CCHC"/>
</dbReference>
<dbReference type="SMART" id="SM00343">
    <property type="entry name" value="ZnF_C2HC"/>
    <property type="match status" value="4"/>
</dbReference>
<evidence type="ECO:0000259" key="3">
    <source>
        <dbReference type="PROSITE" id="PS50158"/>
    </source>
</evidence>
<dbReference type="EMBL" id="BT076834">
    <property type="protein sequence ID" value="ACO11258.1"/>
    <property type="molecule type" value="mRNA"/>
</dbReference>
<reference evidence="4" key="1">
    <citation type="submission" date="2009-03" db="EMBL/GenBank/DDBJ databases">
        <title>Caligus rogercresseyi ESTs and full-length cDNAs.</title>
        <authorList>
            <person name="Yasuike M."/>
            <person name="von Schalburg K."/>
            <person name="Cooper G."/>
            <person name="Leong J."/>
            <person name="Jones S.R.M."/>
            <person name="Koop B.F."/>
        </authorList>
    </citation>
    <scope>NUCLEOTIDE SEQUENCE</scope>
    <source>
        <tissue evidence="4">Whole tissue</tissue>
    </source>
</reference>
<keyword evidence="4" id="KW-0238">DNA-binding</keyword>
<sequence>MVKVACDLSGSDLIDRFVYQYIKHSVDKPLSKVFKTHRLGGVSKIEEPKLFERLKKHFSSFQCDLDRKQEEENEVPEESKAKKKKIQCHVCQEFGHLSFACPQKSSSSAAKADIQCFKCKDYGHISFACPKTEVAKGNAFGEENKPVPGKGKYGKNLTCYNCNEIGHVSNECPQIQCYKCYEYGHFSSKCKNVTEATGSNNIPLGVRKTSSEAPDESMIS</sequence>
<name>C1BQF5_CALRO</name>
<organism evidence="4">
    <name type="scientific">Caligus rogercresseyi</name>
    <name type="common">Sea louse</name>
    <dbReference type="NCBI Taxonomy" id="217165"/>
    <lineage>
        <taxon>Eukaryota</taxon>
        <taxon>Metazoa</taxon>
        <taxon>Ecdysozoa</taxon>
        <taxon>Arthropoda</taxon>
        <taxon>Crustacea</taxon>
        <taxon>Multicrustacea</taxon>
        <taxon>Hexanauplia</taxon>
        <taxon>Copepoda</taxon>
        <taxon>Siphonostomatoida</taxon>
        <taxon>Caligidae</taxon>
        <taxon>Caligus</taxon>
    </lineage>
</organism>
<dbReference type="GO" id="GO:0003677">
    <property type="term" value="F:DNA binding"/>
    <property type="evidence" value="ECO:0007669"/>
    <property type="project" value="UniProtKB-KW"/>
</dbReference>
<feature type="domain" description="CCHC-type" evidence="3">
    <location>
        <begin position="116"/>
        <end position="131"/>
    </location>
</feature>
<dbReference type="Pfam" id="PF00098">
    <property type="entry name" value="zf-CCHC"/>
    <property type="match status" value="4"/>
</dbReference>
<dbReference type="PANTHER" id="PTHR23002">
    <property type="entry name" value="ZINC FINGER CCHC DOMAIN CONTAINING PROTEIN"/>
    <property type="match status" value="1"/>
</dbReference>
<keyword evidence="1" id="KW-0479">Metal-binding</keyword>
<protein>
    <submittedName>
        <fullName evidence="4">DNA-binding protein HEXBP</fullName>
    </submittedName>
</protein>
<feature type="domain" description="CCHC-type" evidence="3">
    <location>
        <begin position="177"/>
        <end position="192"/>
    </location>
</feature>
<dbReference type="InterPro" id="IPR036875">
    <property type="entry name" value="Znf_CCHC_sf"/>
</dbReference>
<feature type="domain" description="CCHC-type" evidence="3">
    <location>
        <begin position="159"/>
        <end position="174"/>
    </location>
</feature>
<dbReference type="GO" id="GO:0008270">
    <property type="term" value="F:zinc ion binding"/>
    <property type="evidence" value="ECO:0007669"/>
    <property type="project" value="UniProtKB-KW"/>
</dbReference>
<gene>
    <name evidence="4" type="primary">HEXP</name>
</gene>
<dbReference type="Gene3D" id="4.10.60.10">
    <property type="entry name" value="Zinc finger, CCHC-type"/>
    <property type="match status" value="2"/>
</dbReference>
<feature type="region of interest" description="Disordered" evidence="2">
    <location>
        <begin position="201"/>
        <end position="220"/>
    </location>
</feature>
<proteinExistence type="evidence at transcript level"/>
<evidence type="ECO:0000256" key="2">
    <source>
        <dbReference type="SAM" id="MobiDB-lite"/>
    </source>
</evidence>
<accession>C1BQF5</accession>
<evidence type="ECO:0000256" key="1">
    <source>
        <dbReference type="PROSITE-ProRule" id="PRU00047"/>
    </source>
</evidence>
<keyword evidence="1" id="KW-0863">Zinc-finger</keyword>
<dbReference type="AlphaFoldDB" id="C1BQF5"/>
<dbReference type="SUPFAM" id="SSF57756">
    <property type="entry name" value="Retrovirus zinc finger-like domains"/>
    <property type="match status" value="2"/>
</dbReference>
<keyword evidence="1" id="KW-0862">Zinc</keyword>
<dbReference type="PROSITE" id="PS50158">
    <property type="entry name" value="ZF_CCHC"/>
    <property type="match status" value="3"/>
</dbReference>